<protein>
    <submittedName>
        <fullName evidence="1">Uncharacterized protein</fullName>
    </submittedName>
</protein>
<dbReference type="Proteomes" id="UP001060085">
    <property type="component" value="Linkage Group LG02"/>
</dbReference>
<dbReference type="EMBL" id="CM044702">
    <property type="protein sequence ID" value="KAI5676771.1"/>
    <property type="molecule type" value="Genomic_DNA"/>
</dbReference>
<sequence>MKKLTKEWLGNKLEDIEDALKPSKIKDDGNSASVGQKPNATDRGKEHILERLFIDLVAGESLIKERAVARFNDLVVSTDVVAGEPLLLLPRYPTTTDRPSAKLVPDR</sequence>
<reference evidence="2" key="1">
    <citation type="journal article" date="2023" name="Nat. Plants">
        <title>Single-cell RNA sequencing provides a high-resolution roadmap for understanding the multicellular compartmentation of specialized metabolism.</title>
        <authorList>
            <person name="Sun S."/>
            <person name="Shen X."/>
            <person name="Li Y."/>
            <person name="Li Y."/>
            <person name="Wang S."/>
            <person name="Li R."/>
            <person name="Zhang H."/>
            <person name="Shen G."/>
            <person name="Guo B."/>
            <person name="Wei J."/>
            <person name="Xu J."/>
            <person name="St-Pierre B."/>
            <person name="Chen S."/>
            <person name="Sun C."/>
        </authorList>
    </citation>
    <scope>NUCLEOTIDE SEQUENCE [LARGE SCALE GENOMIC DNA]</scope>
</reference>
<keyword evidence="2" id="KW-1185">Reference proteome</keyword>
<proteinExistence type="predicted"/>
<evidence type="ECO:0000313" key="1">
    <source>
        <dbReference type="EMBL" id="KAI5676771.1"/>
    </source>
</evidence>
<evidence type="ECO:0000313" key="2">
    <source>
        <dbReference type="Proteomes" id="UP001060085"/>
    </source>
</evidence>
<organism evidence="1 2">
    <name type="scientific">Catharanthus roseus</name>
    <name type="common">Madagascar periwinkle</name>
    <name type="synonym">Vinca rosea</name>
    <dbReference type="NCBI Taxonomy" id="4058"/>
    <lineage>
        <taxon>Eukaryota</taxon>
        <taxon>Viridiplantae</taxon>
        <taxon>Streptophyta</taxon>
        <taxon>Embryophyta</taxon>
        <taxon>Tracheophyta</taxon>
        <taxon>Spermatophyta</taxon>
        <taxon>Magnoliopsida</taxon>
        <taxon>eudicotyledons</taxon>
        <taxon>Gunneridae</taxon>
        <taxon>Pentapetalae</taxon>
        <taxon>asterids</taxon>
        <taxon>lamiids</taxon>
        <taxon>Gentianales</taxon>
        <taxon>Apocynaceae</taxon>
        <taxon>Rauvolfioideae</taxon>
        <taxon>Vinceae</taxon>
        <taxon>Catharanthinae</taxon>
        <taxon>Catharanthus</taxon>
    </lineage>
</organism>
<comment type="caution">
    <text evidence="1">The sequence shown here is derived from an EMBL/GenBank/DDBJ whole genome shotgun (WGS) entry which is preliminary data.</text>
</comment>
<gene>
    <name evidence="1" type="ORF">M9H77_07721</name>
</gene>
<name>A0ACC0BVS5_CATRO</name>
<accession>A0ACC0BVS5</accession>